<organism evidence="3 4">
    <name type="scientific">Seminavis robusta</name>
    <dbReference type="NCBI Taxonomy" id="568900"/>
    <lineage>
        <taxon>Eukaryota</taxon>
        <taxon>Sar</taxon>
        <taxon>Stramenopiles</taxon>
        <taxon>Ochrophyta</taxon>
        <taxon>Bacillariophyta</taxon>
        <taxon>Bacillariophyceae</taxon>
        <taxon>Bacillariophycidae</taxon>
        <taxon>Naviculales</taxon>
        <taxon>Naviculaceae</taxon>
        <taxon>Seminavis</taxon>
    </lineage>
</organism>
<dbReference type="PANTHER" id="PTHR43364:SF4">
    <property type="entry name" value="NAD(P)-LINKED OXIDOREDUCTASE SUPERFAMILY PROTEIN"/>
    <property type="match status" value="1"/>
</dbReference>
<dbReference type="Gene3D" id="3.20.20.100">
    <property type="entry name" value="NADP-dependent oxidoreductase domain"/>
    <property type="match status" value="1"/>
</dbReference>
<dbReference type="InterPro" id="IPR050523">
    <property type="entry name" value="AKR_Detox_Biosynth"/>
</dbReference>
<dbReference type="CDD" id="cd19075">
    <property type="entry name" value="AKR_AKR7A1-5"/>
    <property type="match status" value="1"/>
</dbReference>
<evidence type="ECO:0000313" key="3">
    <source>
        <dbReference type="EMBL" id="CAB9507536.1"/>
    </source>
</evidence>
<dbReference type="AlphaFoldDB" id="A0A9N8HAU8"/>
<dbReference type="EMBL" id="CAICTM010000309">
    <property type="protein sequence ID" value="CAB9507536.1"/>
    <property type="molecule type" value="Genomic_DNA"/>
</dbReference>
<protein>
    <submittedName>
        <fullName evidence="3">Aflatoxin B1 aldehyde reductase member 2</fullName>
    </submittedName>
</protein>
<evidence type="ECO:0000256" key="1">
    <source>
        <dbReference type="ARBA" id="ARBA00023002"/>
    </source>
</evidence>
<name>A0A9N8HAU8_9STRA</name>
<evidence type="ECO:0000313" key="4">
    <source>
        <dbReference type="Proteomes" id="UP001153069"/>
    </source>
</evidence>
<proteinExistence type="predicted"/>
<sequence>MTTTTTPRIILGTMTFGGSTSLEDASLMVSDFCQPAWKELVKEDPMLDSAIMYQGGKTEVVLGEIIRQQGTSLPTSLSVATKANPFSQDKDLSPEGVRKQLEASLQSLETDSVDIFYLHAPDANHPIEATLEEVQKLFQQGKFRKFGLSNFSAWETVYIHNYMSSRKNYVVPTIYQGMYNAITRQVETELLPALRKLGMSFYCYNPLAGGMLTGKYQPADSDKEAAKRNSGVGDRFAGNSFWAKRYRERYQQQEQFAALEIVRECLTDDDLTMAEASLRWLRHHSKLTKDDGIIIGASKTGHYHANMKALANGPLTEDLVTAFGKASKVCQDVCPNYARGYSGSALN</sequence>
<dbReference type="InterPro" id="IPR036812">
    <property type="entry name" value="NAD(P)_OxRdtase_dom_sf"/>
</dbReference>
<dbReference type="OrthoDB" id="2310150at2759"/>
<reference evidence="3" key="1">
    <citation type="submission" date="2020-06" db="EMBL/GenBank/DDBJ databases">
        <authorList>
            <consortium name="Plant Systems Biology data submission"/>
        </authorList>
    </citation>
    <scope>NUCLEOTIDE SEQUENCE</scope>
    <source>
        <strain evidence="3">D6</strain>
    </source>
</reference>
<keyword evidence="1" id="KW-0560">Oxidoreductase</keyword>
<dbReference type="PRINTS" id="PR00069">
    <property type="entry name" value="ALDKETRDTASE"/>
</dbReference>
<evidence type="ECO:0000259" key="2">
    <source>
        <dbReference type="Pfam" id="PF00248"/>
    </source>
</evidence>
<dbReference type="PANTHER" id="PTHR43364">
    <property type="entry name" value="NADH-SPECIFIC METHYLGLYOXAL REDUCTASE-RELATED"/>
    <property type="match status" value="1"/>
</dbReference>
<dbReference type="Proteomes" id="UP001153069">
    <property type="component" value="Unassembled WGS sequence"/>
</dbReference>
<gene>
    <name evidence="3" type="ORF">SEMRO_310_G114070.1</name>
</gene>
<dbReference type="InterPro" id="IPR020471">
    <property type="entry name" value="AKR"/>
</dbReference>
<keyword evidence="4" id="KW-1185">Reference proteome</keyword>
<dbReference type="GO" id="GO:0016491">
    <property type="term" value="F:oxidoreductase activity"/>
    <property type="evidence" value="ECO:0007669"/>
    <property type="project" value="UniProtKB-KW"/>
</dbReference>
<dbReference type="Pfam" id="PF00248">
    <property type="entry name" value="Aldo_ket_red"/>
    <property type="match status" value="1"/>
</dbReference>
<dbReference type="InterPro" id="IPR023210">
    <property type="entry name" value="NADP_OxRdtase_dom"/>
</dbReference>
<accession>A0A9N8HAU8</accession>
<feature type="domain" description="NADP-dependent oxidoreductase" evidence="2">
    <location>
        <begin position="8"/>
        <end position="323"/>
    </location>
</feature>
<dbReference type="SUPFAM" id="SSF51430">
    <property type="entry name" value="NAD(P)-linked oxidoreductase"/>
    <property type="match status" value="1"/>
</dbReference>
<comment type="caution">
    <text evidence="3">The sequence shown here is derived from an EMBL/GenBank/DDBJ whole genome shotgun (WGS) entry which is preliminary data.</text>
</comment>